<feature type="domain" description="ABC transporter" evidence="4">
    <location>
        <begin position="3"/>
        <end position="247"/>
    </location>
</feature>
<protein>
    <submittedName>
        <fullName evidence="5">FeS assembly ATPase SufC</fullName>
    </submittedName>
</protein>
<name>A0A0R1P6D4_LIMMU</name>
<evidence type="ECO:0000313" key="6">
    <source>
        <dbReference type="Proteomes" id="UP000050901"/>
    </source>
</evidence>
<comment type="similarity">
    <text evidence="1">Belongs to the ABC transporter superfamily. Ycf16 family.</text>
</comment>
<dbReference type="Gene3D" id="3.40.50.300">
    <property type="entry name" value="P-loop containing nucleotide triphosphate hydrolases"/>
    <property type="match status" value="1"/>
</dbReference>
<dbReference type="PROSITE" id="PS50893">
    <property type="entry name" value="ABC_TRANSPORTER_2"/>
    <property type="match status" value="1"/>
</dbReference>
<evidence type="ECO:0000256" key="3">
    <source>
        <dbReference type="ARBA" id="ARBA00022840"/>
    </source>
</evidence>
<dbReference type="AlphaFoldDB" id="A0A0R1P6D4"/>
<dbReference type="GO" id="GO:0005524">
    <property type="term" value="F:ATP binding"/>
    <property type="evidence" value="ECO:0007669"/>
    <property type="project" value="UniProtKB-KW"/>
</dbReference>
<evidence type="ECO:0000256" key="1">
    <source>
        <dbReference type="ARBA" id="ARBA00006216"/>
    </source>
</evidence>
<dbReference type="SUPFAM" id="SSF52540">
    <property type="entry name" value="P-loop containing nucleoside triphosphate hydrolases"/>
    <property type="match status" value="1"/>
</dbReference>
<evidence type="ECO:0000256" key="2">
    <source>
        <dbReference type="ARBA" id="ARBA00022741"/>
    </source>
</evidence>
<dbReference type="EMBL" id="AZEQ01000013">
    <property type="protein sequence ID" value="KRL25205.1"/>
    <property type="molecule type" value="Genomic_DNA"/>
</dbReference>
<dbReference type="Pfam" id="PF00005">
    <property type="entry name" value="ABC_tran"/>
    <property type="match status" value="1"/>
</dbReference>
<keyword evidence="3" id="KW-0067">ATP-binding</keyword>
<dbReference type="SMART" id="SM00382">
    <property type="entry name" value="AAA"/>
    <property type="match status" value="1"/>
</dbReference>
<proteinExistence type="inferred from homology"/>
<dbReference type="PROSITE" id="PS00211">
    <property type="entry name" value="ABC_TRANSPORTER_1"/>
    <property type="match status" value="1"/>
</dbReference>
<dbReference type="InterPro" id="IPR003439">
    <property type="entry name" value="ABC_transporter-like_ATP-bd"/>
</dbReference>
<dbReference type="CDD" id="cd03217">
    <property type="entry name" value="ABC_FeS_Assembly"/>
    <property type="match status" value="1"/>
</dbReference>
<dbReference type="InterPro" id="IPR027417">
    <property type="entry name" value="P-loop_NTPase"/>
</dbReference>
<dbReference type="PANTHER" id="PTHR43204:SF1">
    <property type="entry name" value="ABC TRANSPORTER I FAMILY MEMBER 6, CHLOROPLASTIC"/>
    <property type="match status" value="1"/>
</dbReference>
<reference evidence="5 6" key="1">
    <citation type="journal article" date="2015" name="Genome Announc.">
        <title>Expanding the biotechnology potential of lactobacilli through comparative genomics of 213 strains and associated genera.</title>
        <authorList>
            <person name="Sun Z."/>
            <person name="Harris H.M."/>
            <person name="McCann A."/>
            <person name="Guo C."/>
            <person name="Argimon S."/>
            <person name="Zhang W."/>
            <person name="Yang X."/>
            <person name="Jeffery I.B."/>
            <person name="Cooney J.C."/>
            <person name="Kagawa T.F."/>
            <person name="Liu W."/>
            <person name="Song Y."/>
            <person name="Salvetti E."/>
            <person name="Wrobel A."/>
            <person name="Rasinkangas P."/>
            <person name="Parkhill J."/>
            <person name="Rea M.C."/>
            <person name="O'Sullivan O."/>
            <person name="Ritari J."/>
            <person name="Douillard F.P."/>
            <person name="Paul Ross R."/>
            <person name="Yang R."/>
            <person name="Briner A.E."/>
            <person name="Felis G.E."/>
            <person name="de Vos W.M."/>
            <person name="Barrangou R."/>
            <person name="Klaenhammer T.R."/>
            <person name="Caufield P.W."/>
            <person name="Cui Y."/>
            <person name="Zhang H."/>
            <person name="O'Toole P.W."/>
        </authorList>
    </citation>
    <scope>NUCLEOTIDE SEQUENCE [LARGE SCALE GENOMIC DNA]</scope>
    <source>
        <strain evidence="5 6">DSM 13345</strain>
    </source>
</reference>
<comment type="caution">
    <text evidence="5">The sequence shown here is derived from an EMBL/GenBank/DDBJ whole genome shotgun (WGS) entry which is preliminary data.</text>
</comment>
<dbReference type="PATRIC" id="fig|1423771.3.peg.475"/>
<sequence>MTLKINHLHAIIKETGEEILKGVDLTVPTGEIHAIMGPNGTGKSTLSETIMGYPAYEVTQGTVEFDGQDVLSLPVNERARLGMFLGMQYPAEIQGVNNADFIRTAINAQRPEDDPLPVLQFIQRLQENMALLEMPDDITDRYLNVGFSGGEKKRNEVLQMLMLQPKLAILDEIDSGLDIDALRIVAKGINHLRGPEFSALLITHYERLLEYVTPDKIHVMVDGQIVKTAGPELADELEADGYAKYEKIRRNGVSESTTPE</sequence>
<organism evidence="5 6">
    <name type="scientific">Limosilactobacillus mucosae DSM 13345</name>
    <dbReference type="NCBI Taxonomy" id="1423771"/>
    <lineage>
        <taxon>Bacteria</taxon>
        <taxon>Bacillati</taxon>
        <taxon>Bacillota</taxon>
        <taxon>Bacilli</taxon>
        <taxon>Lactobacillales</taxon>
        <taxon>Lactobacillaceae</taxon>
        <taxon>Limosilactobacillus</taxon>
    </lineage>
</organism>
<dbReference type="GO" id="GO:0016887">
    <property type="term" value="F:ATP hydrolysis activity"/>
    <property type="evidence" value="ECO:0007669"/>
    <property type="project" value="InterPro"/>
</dbReference>
<evidence type="ECO:0000259" key="4">
    <source>
        <dbReference type="PROSITE" id="PS50893"/>
    </source>
</evidence>
<gene>
    <name evidence="5" type="ORF">FC47_GL000466</name>
</gene>
<dbReference type="Proteomes" id="UP000050901">
    <property type="component" value="Unassembled WGS sequence"/>
</dbReference>
<dbReference type="InterPro" id="IPR017871">
    <property type="entry name" value="ABC_transporter-like_CS"/>
</dbReference>
<evidence type="ECO:0000313" key="5">
    <source>
        <dbReference type="EMBL" id="KRL25205.1"/>
    </source>
</evidence>
<dbReference type="NCBIfam" id="TIGR01978">
    <property type="entry name" value="sufC"/>
    <property type="match status" value="1"/>
</dbReference>
<dbReference type="InterPro" id="IPR010230">
    <property type="entry name" value="FeS-cluster_ATPase_SufC"/>
</dbReference>
<accession>A0A0R1P6D4</accession>
<dbReference type="InterPro" id="IPR003593">
    <property type="entry name" value="AAA+_ATPase"/>
</dbReference>
<dbReference type="PANTHER" id="PTHR43204">
    <property type="entry name" value="ABC TRANSPORTER I FAMILY MEMBER 6, CHLOROPLASTIC"/>
    <property type="match status" value="1"/>
</dbReference>
<keyword evidence="2" id="KW-0547">Nucleotide-binding</keyword>